<dbReference type="OMA" id="YAHLQVM"/>
<dbReference type="EMBL" id="CM002875">
    <property type="protein sequence ID" value="KFK30537.1"/>
    <property type="molecule type" value="Genomic_DNA"/>
</dbReference>
<dbReference type="AlphaFoldDB" id="A0A087GKY5"/>
<evidence type="ECO:0000256" key="1">
    <source>
        <dbReference type="SAM" id="MobiDB-lite"/>
    </source>
</evidence>
<organism evidence="2 3">
    <name type="scientific">Arabis alpina</name>
    <name type="common">Alpine rock-cress</name>
    <dbReference type="NCBI Taxonomy" id="50452"/>
    <lineage>
        <taxon>Eukaryota</taxon>
        <taxon>Viridiplantae</taxon>
        <taxon>Streptophyta</taxon>
        <taxon>Embryophyta</taxon>
        <taxon>Tracheophyta</taxon>
        <taxon>Spermatophyta</taxon>
        <taxon>Magnoliopsida</taxon>
        <taxon>eudicotyledons</taxon>
        <taxon>Gunneridae</taxon>
        <taxon>Pentapetalae</taxon>
        <taxon>rosids</taxon>
        <taxon>malvids</taxon>
        <taxon>Brassicales</taxon>
        <taxon>Brassicaceae</taxon>
        <taxon>Arabideae</taxon>
        <taxon>Arabis</taxon>
    </lineage>
</organism>
<dbReference type="Proteomes" id="UP000029120">
    <property type="component" value="Chromosome 7"/>
</dbReference>
<evidence type="ECO:0000313" key="3">
    <source>
        <dbReference type="Proteomes" id="UP000029120"/>
    </source>
</evidence>
<sequence>MSSIGASYANLHVMKMKQKEKMKKKEKERQSGRQEARNLSVETSFATGKISNKIYPSCLSYNEQITIKSQY</sequence>
<accession>A0A087GKY5</accession>
<reference evidence="3" key="1">
    <citation type="journal article" date="2015" name="Nat. Plants">
        <title>Genome expansion of Arabis alpina linked with retrotransposition and reduced symmetric DNA methylation.</title>
        <authorList>
            <person name="Willing E.M."/>
            <person name="Rawat V."/>
            <person name="Mandakova T."/>
            <person name="Maumus F."/>
            <person name="James G.V."/>
            <person name="Nordstroem K.J."/>
            <person name="Becker C."/>
            <person name="Warthmann N."/>
            <person name="Chica C."/>
            <person name="Szarzynska B."/>
            <person name="Zytnicki M."/>
            <person name="Albani M.C."/>
            <person name="Kiefer C."/>
            <person name="Bergonzi S."/>
            <person name="Castaings L."/>
            <person name="Mateos J.L."/>
            <person name="Berns M.C."/>
            <person name="Bujdoso N."/>
            <person name="Piofczyk T."/>
            <person name="de Lorenzo L."/>
            <person name="Barrero-Sicilia C."/>
            <person name="Mateos I."/>
            <person name="Piednoel M."/>
            <person name="Hagmann J."/>
            <person name="Chen-Min-Tao R."/>
            <person name="Iglesias-Fernandez R."/>
            <person name="Schuster S.C."/>
            <person name="Alonso-Blanco C."/>
            <person name="Roudier F."/>
            <person name="Carbonero P."/>
            <person name="Paz-Ares J."/>
            <person name="Davis S.J."/>
            <person name="Pecinka A."/>
            <person name="Quesneville H."/>
            <person name="Colot V."/>
            <person name="Lysak M.A."/>
            <person name="Weigel D."/>
            <person name="Coupland G."/>
            <person name="Schneeberger K."/>
        </authorList>
    </citation>
    <scope>NUCLEOTIDE SEQUENCE [LARGE SCALE GENOMIC DNA]</scope>
    <source>
        <strain evidence="3">cv. Pajares</strain>
    </source>
</reference>
<evidence type="ECO:0000313" key="2">
    <source>
        <dbReference type="EMBL" id="KFK30537.1"/>
    </source>
</evidence>
<gene>
    <name evidence="2" type="ordered locus">AALP_Aa7g275200</name>
</gene>
<feature type="region of interest" description="Disordered" evidence="1">
    <location>
        <begin position="15"/>
        <end position="41"/>
    </location>
</feature>
<name>A0A087GKY5_ARAAL</name>
<feature type="compositionally biased region" description="Basic and acidic residues" evidence="1">
    <location>
        <begin position="17"/>
        <end position="36"/>
    </location>
</feature>
<dbReference type="Gramene" id="KFK30537">
    <property type="protein sequence ID" value="KFK30537"/>
    <property type="gene ID" value="AALP_AA7G275200"/>
</dbReference>
<keyword evidence="3" id="KW-1185">Reference proteome</keyword>
<proteinExistence type="predicted"/>
<dbReference type="OrthoDB" id="1102898at2759"/>
<protein>
    <submittedName>
        <fullName evidence="2">Uncharacterized protein</fullName>
    </submittedName>
</protein>